<name>A0ABT6N2I0_9SPHN</name>
<comment type="caution">
    <text evidence="6">The sequence shown here is derived from an EMBL/GenBank/DDBJ whole genome shotgun (WGS) entry which is preliminary data.</text>
</comment>
<dbReference type="Proteomes" id="UP001160625">
    <property type="component" value="Unassembled WGS sequence"/>
</dbReference>
<keyword evidence="2" id="KW-0805">Transcription regulation</keyword>
<evidence type="ECO:0000256" key="2">
    <source>
        <dbReference type="ARBA" id="ARBA00023015"/>
    </source>
</evidence>
<keyword evidence="7" id="KW-1185">Reference proteome</keyword>
<dbReference type="SUPFAM" id="SSF46785">
    <property type="entry name" value="Winged helix' DNA-binding domain"/>
    <property type="match status" value="1"/>
</dbReference>
<dbReference type="Pfam" id="PF00126">
    <property type="entry name" value="HTH_1"/>
    <property type="match status" value="1"/>
</dbReference>
<dbReference type="EMBL" id="JARYGZ010000001">
    <property type="protein sequence ID" value="MDH7639283.1"/>
    <property type="molecule type" value="Genomic_DNA"/>
</dbReference>
<dbReference type="Gene3D" id="1.10.10.10">
    <property type="entry name" value="Winged helix-like DNA-binding domain superfamily/Winged helix DNA-binding domain"/>
    <property type="match status" value="1"/>
</dbReference>
<dbReference type="InterPro" id="IPR036390">
    <property type="entry name" value="WH_DNA-bd_sf"/>
</dbReference>
<protein>
    <submittedName>
        <fullName evidence="6">LysR family transcriptional regulator</fullName>
    </submittedName>
</protein>
<gene>
    <name evidence="6" type="ORF">QGN17_11130</name>
</gene>
<dbReference type="SUPFAM" id="SSF53850">
    <property type="entry name" value="Periplasmic binding protein-like II"/>
    <property type="match status" value="1"/>
</dbReference>
<dbReference type="Gene3D" id="3.40.190.290">
    <property type="match status" value="1"/>
</dbReference>
<keyword evidence="4" id="KW-0804">Transcription</keyword>
<dbReference type="PANTHER" id="PTHR30537:SF5">
    <property type="entry name" value="HTH-TYPE TRANSCRIPTIONAL ACTIVATOR TTDR-RELATED"/>
    <property type="match status" value="1"/>
</dbReference>
<dbReference type="InterPro" id="IPR036388">
    <property type="entry name" value="WH-like_DNA-bd_sf"/>
</dbReference>
<evidence type="ECO:0000256" key="1">
    <source>
        <dbReference type="ARBA" id="ARBA00009437"/>
    </source>
</evidence>
<evidence type="ECO:0000259" key="5">
    <source>
        <dbReference type="PROSITE" id="PS50931"/>
    </source>
</evidence>
<reference evidence="6" key="1">
    <citation type="submission" date="2023-04" db="EMBL/GenBank/DDBJ databases">
        <title>Sphingomonas sp. MAHUQ-71 isolated from rice field.</title>
        <authorList>
            <person name="Huq M.A."/>
        </authorList>
    </citation>
    <scope>NUCLEOTIDE SEQUENCE</scope>
    <source>
        <strain evidence="6">MAHUQ-71</strain>
    </source>
</reference>
<dbReference type="InterPro" id="IPR000847">
    <property type="entry name" value="LysR_HTH_N"/>
</dbReference>
<evidence type="ECO:0000256" key="4">
    <source>
        <dbReference type="ARBA" id="ARBA00023163"/>
    </source>
</evidence>
<comment type="similarity">
    <text evidence="1">Belongs to the LysR transcriptional regulatory family.</text>
</comment>
<dbReference type="CDD" id="cd08422">
    <property type="entry name" value="PBP2_CrgA_like"/>
    <property type="match status" value="1"/>
</dbReference>
<accession>A0ABT6N2I0</accession>
<dbReference type="Pfam" id="PF03466">
    <property type="entry name" value="LysR_substrate"/>
    <property type="match status" value="1"/>
</dbReference>
<proteinExistence type="inferred from homology"/>
<evidence type="ECO:0000256" key="3">
    <source>
        <dbReference type="ARBA" id="ARBA00023125"/>
    </source>
</evidence>
<dbReference type="RefSeq" id="WP_281044559.1">
    <property type="nucleotide sequence ID" value="NZ_JARYGZ010000001.1"/>
</dbReference>
<dbReference type="InterPro" id="IPR005119">
    <property type="entry name" value="LysR_subst-bd"/>
</dbReference>
<dbReference type="PROSITE" id="PS50931">
    <property type="entry name" value="HTH_LYSR"/>
    <property type="match status" value="1"/>
</dbReference>
<organism evidence="6 7">
    <name type="scientific">Sphingomonas oryzagri</name>
    <dbReference type="NCBI Taxonomy" id="3042314"/>
    <lineage>
        <taxon>Bacteria</taxon>
        <taxon>Pseudomonadati</taxon>
        <taxon>Pseudomonadota</taxon>
        <taxon>Alphaproteobacteria</taxon>
        <taxon>Sphingomonadales</taxon>
        <taxon>Sphingomonadaceae</taxon>
        <taxon>Sphingomonas</taxon>
    </lineage>
</organism>
<feature type="domain" description="HTH lysR-type" evidence="5">
    <location>
        <begin position="1"/>
        <end position="59"/>
    </location>
</feature>
<evidence type="ECO:0000313" key="7">
    <source>
        <dbReference type="Proteomes" id="UP001160625"/>
    </source>
</evidence>
<sequence length="298" mass="32732">MDRLTTMATFLKVVRHANFTTAAEELSISRTLVSRHIADLELHLGLKLLNRTTRSVTPTEAGLRYTELCERVLGEIRHGEEELSAIKNQVEGEISILCPIWIGSFGISVAAAEFCALNPKISIKLHFEEPSANPHEFLALGYDVSIQPNTMRDSSIVAKKIGKIDHILTASPAYLERHGAPESVAALSEQVCLAKMNDTSWSFANGERHALRVPSLFSSNSVFALREASIAGLGIAMLPKGIIQDTLEKGALVEVLPDFPIAPRPLYIAFPPGGDAPRKTRALISFFADWFKTRKFPT</sequence>
<dbReference type="InterPro" id="IPR058163">
    <property type="entry name" value="LysR-type_TF_proteobact-type"/>
</dbReference>
<dbReference type="PANTHER" id="PTHR30537">
    <property type="entry name" value="HTH-TYPE TRANSCRIPTIONAL REGULATOR"/>
    <property type="match status" value="1"/>
</dbReference>
<evidence type="ECO:0000313" key="6">
    <source>
        <dbReference type="EMBL" id="MDH7639283.1"/>
    </source>
</evidence>
<keyword evidence="3" id="KW-0238">DNA-binding</keyword>